<sequence>MAPIRLTRARLAALPLALRLALVAAGLALVIVLAAVVPRLVSAPSGPPASGSAATSPSGRGTTAPSGTASTSPSSAPGSFSATARTSSPPRSAPPPTRAQSALARLSLEQRAAQAMMVGAPVAGADVATLEALRASRAANVFLRGRTTAGSAAVAETVATLRAAVRSTSPQSPFVATDQEGGAVQVLRGPGFTDMPAAVEQGRMAPAALRRAAAGWGRELAAVGITVNLAPVLDTVPSAGFAPRNAPIGQWGREYGYTPEAVAAHGIAFAQGMADGGVAAVPKHFPGLGRVTANTDTASGVSDPATTRKDPYIAPFAGAVAAGAEWLMVSNARYPAIDPGRDAVFSPTVMRGMLRGDLGFRGIIISDDICDAAQLAPVPPERRGADFLAAGGTMALCTNSVLAPRVWQGIVDRARADRAFARTVDDAALRVLEAKERAGLLREAPE</sequence>
<dbReference type="InterPro" id="IPR017853">
    <property type="entry name" value="GH"/>
</dbReference>
<reference evidence="8 9" key="1">
    <citation type="submission" date="2024-05" db="EMBL/GenBank/DDBJ databases">
        <title>Sinomonas sp. nov., isolated from a waste landfill.</title>
        <authorList>
            <person name="Zhao Y."/>
        </authorList>
    </citation>
    <scope>NUCLEOTIDE SEQUENCE [LARGE SCALE GENOMIC DNA]</scope>
    <source>
        <strain evidence="8 9">CCTCC AB2014300</strain>
    </source>
</reference>
<gene>
    <name evidence="8" type="ORF">ABCQ75_03230</name>
</gene>
<comment type="catalytic activity">
    <reaction evidence="1">
        <text>Hydrolysis of terminal non-reducing N-acetyl-D-hexosamine residues in N-acetyl-beta-D-hexosaminides.</text>
        <dbReference type="EC" id="3.2.1.52"/>
    </reaction>
</comment>
<dbReference type="InterPro" id="IPR050226">
    <property type="entry name" value="NagZ_Beta-hexosaminidase"/>
</dbReference>
<dbReference type="EC" id="3.2.1.52" evidence="3"/>
<comment type="caution">
    <text evidence="8">The sequence shown here is derived from an EMBL/GenBank/DDBJ whole genome shotgun (WGS) entry which is preliminary data.</text>
</comment>
<keyword evidence="9" id="KW-1185">Reference proteome</keyword>
<proteinExistence type="inferred from homology"/>
<evidence type="ECO:0000256" key="4">
    <source>
        <dbReference type="ARBA" id="ARBA00022801"/>
    </source>
</evidence>
<dbReference type="EMBL" id="JBDFRB010000002">
    <property type="protein sequence ID" value="MEN2743553.1"/>
    <property type="molecule type" value="Genomic_DNA"/>
</dbReference>
<protein>
    <recommendedName>
        <fullName evidence="3">beta-N-acetylhexosaminidase</fullName>
        <ecNumber evidence="3">3.2.1.52</ecNumber>
    </recommendedName>
</protein>
<feature type="domain" description="Glycoside hydrolase family 3 N-terminal" evidence="7">
    <location>
        <begin position="110"/>
        <end position="433"/>
    </location>
</feature>
<dbReference type="PANTHER" id="PTHR30480:SF13">
    <property type="entry name" value="BETA-HEXOSAMINIDASE"/>
    <property type="match status" value="1"/>
</dbReference>
<evidence type="ECO:0000313" key="9">
    <source>
        <dbReference type="Proteomes" id="UP001422074"/>
    </source>
</evidence>
<evidence type="ECO:0000256" key="6">
    <source>
        <dbReference type="SAM" id="MobiDB-lite"/>
    </source>
</evidence>
<dbReference type="Proteomes" id="UP001422074">
    <property type="component" value="Unassembled WGS sequence"/>
</dbReference>
<dbReference type="SUPFAM" id="SSF51445">
    <property type="entry name" value="(Trans)glycosidases"/>
    <property type="match status" value="1"/>
</dbReference>
<feature type="region of interest" description="Disordered" evidence="6">
    <location>
        <begin position="44"/>
        <end position="101"/>
    </location>
</feature>
<evidence type="ECO:0000256" key="1">
    <source>
        <dbReference type="ARBA" id="ARBA00001231"/>
    </source>
</evidence>
<name>A0ABU9WWJ5_9MICC</name>
<comment type="similarity">
    <text evidence="2">Belongs to the glycosyl hydrolase 3 family.</text>
</comment>
<dbReference type="RefSeq" id="WP_345883078.1">
    <property type="nucleotide sequence ID" value="NZ_JBDFRB010000002.1"/>
</dbReference>
<evidence type="ECO:0000256" key="5">
    <source>
        <dbReference type="ARBA" id="ARBA00023295"/>
    </source>
</evidence>
<dbReference type="Gene3D" id="3.20.20.300">
    <property type="entry name" value="Glycoside hydrolase, family 3, N-terminal domain"/>
    <property type="match status" value="1"/>
</dbReference>
<evidence type="ECO:0000256" key="3">
    <source>
        <dbReference type="ARBA" id="ARBA00012663"/>
    </source>
</evidence>
<feature type="compositionally biased region" description="Low complexity" evidence="6">
    <location>
        <begin position="44"/>
        <end position="90"/>
    </location>
</feature>
<dbReference type="InterPro" id="IPR036962">
    <property type="entry name" value="Glyco_hydro_3_N_sf"/>
</dbReference>
<keyword evidence="4 8" id="KW-0378">Hydrolase</keyword>
<dbReference type="GO" id="GO:0016787">
    <property type="term" value="F:hydrolase activity"/>
    <property type="evidence" value="ECO:0007669"/>
    <property type="project" value="UniProtKB-KW"/>
</dbReference>
<evidence type="ECO:0000259" key="7">
    <source>
        <dbReference type="Pfam" id="PF00933"/>
    </source>
</evidence>
<evidence type="ECO:0000313" key="8">
    <source>
        <dbReference type="EMBL" id="MEN2743553.1"/>
    </source>
</evidence>
<dbReference type="PANTHER" id="PTHR30480">
    <property type="entry name" value="BETA-HEXOSAMINIDASE-RELATED"/>
    <property type="match status" value="1"/>
</dbReference>
<dbReference type="Pfam" id="PF00933">
    <property type="entry name" value="Glyco_hydro_3"/>
    <property type="match status" value="1"/>
</dbReference>
<dbReference type="InterPro" id="IPR001764">
    <property type="entry name" value="Glyco_hydro_3_N"/>
</dbReference>
<keyword evidence="5" id="KW-0326">Glycosidase</keyword>
<organism evidence="8 9">
    <name type="scientific">Sinomonas halotolerans</name>
    <dbReference type="NCBI Taxonomy" id="1644133"/>
    <lineage>
        <taxon>Bacteria</taxon>
        <taxon>Bacillati</taxon>
        <taxon>Actinomycetota</taxon>
        <taxon>Actinomycetes</taxon>
        <taxon>Micrococcales</taxon>
        <taxon>Micrococcaceae</taxon>
        <taxon>Sinomonas</taxon>
    </lineage>
</organism>
<evidence type="ECO:0000256" key="2">
    <source>
        <dbReference type="ARBA" id="ARBA00005336"/>
    </source>
</evidence>
<accession>A0ABU9WWJ5</accession>